<gene>
    <name evidence="3" type="ORF">RHP51_16525</name>
</gene>
<dbReference type="Pfam" id="PF07495">
    <property type="entry name" value="Y_Y_Y"/>
    <property type="match status" value="1"/>
</dbReference>
<dbReference type="InterPro" id="IPR011123">
    <property type="entry name" value="Y_Y_Y"/>
</dbReference>
<evidence type="ECO:0000313" key="4">
    <source>
        <dbReference type="Proteomes" id="UP001302806"/>
    </source>
</evidence>
<evidence type="ECO:0000313" key="3">
    <source>
        <dbReference type="EMBL" id="WNH08676.1"/>
    </source>
</evidence>
<dbReference type="RefSeq" id="WP_415865302.1">
    <property type="nucleotide sequence ID" value="NZ_CP134537.1"/>
</dbReference>
<feature type="transmembrane region" description="Helical" evidence="1">
    <location>
        <begin position="739"/>
        <end position="758"/>
    </location>
</feature>
<accession>A0ABY9XRX3</accession>
<sequence length="767" mass="89205">MQNAIFYIRYIWLFAFIILKAQEQPPIQIFYPNDYGAETQNWSITQSKEKYIYVANNKGLLEFNGSKWQLYKSPNQSIIRSVNIIDDIIYTGCNQEFGYWKKNDLGVLLYTSLSKKLNIKFIEDEEFWNIISLNDFILFQSLNRIYIYHKNDQTLDIIESENLIYKIFKVNDAIYFQKTKDGLYTIEKGKTKLISNHDIIKDNLMVNMFYHDNKLLIETEDSGFYILNENKLIKWNIPANTLLSKVSVYRSTQLKDKSFILGTRSNGIIHLTVNGEIDYHTNITNGLSNNSIHYVFEDFDNNIWLALNNGINCVNINSPFTIYKDKEGKIGTVYASAVFNNNLYLGTNQGLFYKSLESKDDFKFIEGSQGAVWNLSEINNQLFCGHDSGTFVINNNKIEKIIDIQGTWSIKPINENTLLQGNYDGLYIIERKNNTWVLKNKIKGFNFSSKFFEISGNKILVSHEYKGVFILEVNDDFTEVVKMDKDLNVEKELNSSLINYNDNIYYTYSNGVFKYKEKINSFVKDSILSAILDKENYTSGRLVFIKETNTLWSFSKNNLNYVITSKLSDKLKFNKISFSESFPIGQTGYENITFINKEKYLIGTSSGYLLLNLNKIRNKNYRVSINSIAETDLNSPPKIINKSIHGTFKNQENNFEFSYSVPEFEKSLGTKYQYQLLGIYPKWSEWTHESKVFFNNLPYGDYTFNVRAKTGNNISANVASYSFNIESTLVFIQFIFGKLYPYCFIVFIIYAPYVQALLQKTKRKIIT</sequence>
<dbReference type="InterPro" id="IPR015943">
    <property type="entry name" value="WD40/YVTN_repeat-like_dom_sf"/>
</dbReference>
<dbReference type="EMBL" id="CP134537">
    <property type="protein sequence ID" value="WNH08676.1"/>
    <property type="molecule type" value="Genomic_DNA"/>
</dbReference>
<name>A0ABY9XRX3_9FLAO</name>
<dbReference type="Proteomes" id="UP001302806">
    <property type="component" value="Chromosome"/>
</dbReference>
<keyword evidence="1" id="KW-0472">Membrane</keyword>
<feature type="domain" description="Two component regulator three Y" evidence="2">
    <location>
        <begin position="669"/>
        <end position="725"/>
    </location>
</feature>
<reference evidence="3 4" key="1">
    <citation type="submission" date="2023-09" db="EMBL/GenBank/DDBJ databases">
        <title>Thalassobella suaedae gen. nov., sp. nov., a marine bacterium of the family Flavobacteriaceae isolated from a halophyte Suaeda japonica.</title>
        <authorList>
            <person name="Lee S.Y."/>
            <person name="Hwang C.Y."/>
        </authorList>
    </citation>
    <scope>NUCLEOTIDE SEQUENCE [LARGE SCALE GENOMIC DNA]</scope>
    <source>
        <strain evidence="3 4">HL-DH14</strain>
    </source>
</reference>
<proteinExistence type="predicted"/>
<dbReference type="Gene3D" id="2.130.10.10">
    <property type="entry name" value="YVTN repeat-like/Quinoprotein amine dehydrogenase"/>
    <property type="match status" value="2"/>
</dbReference>
<evidence type="ECO:0000259" key="2">
    <source>
        <dbReference type="Pfam" id="PF07495"/>
    </source>
</evidence>
<protein>
    <submittedName>
        <fullName evidence="3">Triple tyrosine motif-containing protein</fullName>
    </submittedName>
</protein>
<keyword evidence="1" id="KW-0812">Transmembrane</keyword>
<dbReference type="InterPro" id="IPR013783">
    <property type="entry name" value="Ig-like_fold"/>
</dbReference>
<organism evidence="3 4">
    <name type="scientific">Thalassobellus suaedae</name>
    <dbReference type="NCBI Taxonomy" id="3074124"/>
    <lineage>
        <taxon>Bacteria</taxon>
        <taxon>Pseudomonadati</taxon>
        <taxon>Bacteroidota</taxon>
        <taxon>Flavobacteriia</taxon>
        <taxon>Flavobacteriales</taxon>
        <taxon>Flavobacteriaceae</taxon>
        <taxon>Thalassobellus</taxon>
    </lineage>
</organism>
<dbReference type="Gene3D" id="2.60.40.10">
    <property type="entry name" value="Immunoglobulins"/>
    <property type="match status" value="1"/>
</dbReference>
<evidence type="ECO:0000256" key="1">
    <source>
        <dbReference type="SAM" id="Phobius"/>
    </source>
</evidence>
<keyword evidence="1" id="KW-1133">Transmembrane helix</keyword>